<dbReference type="Gene3D" id="3.40.50.2000">
    <property type="entry name" value="Glycogen Phosphorylase B"/>
    <property type="match status" value="2"/>
</dbReference>
<dbReference type="InterPro" id="IPR001296">
    <property type="entry name" value="Glyco_trans_1"/>
</dbReference>
<dbReference type="Pfam" id="PF00534">
    <property type="entry name" value="Glycos_transf_1"/>
    <property type="match status" value="1"/>
</dbReference>
<dbReference type="EMBL" id="MIJY01000046">
    <property type="protein sequence ID" value="OEG08816.1"/>
    <property type="molecule type" value="Genomic_DNA"/>
</dbReference>
<sequence>MKIMYLTKELSIGGVTKCIYNLCQNIRAEDAIICSNGGALKEDFTGLGMPVYKIPNVEKKNPFLWLLTLFKLRQLVKREQITLIHSHHRMTTFLGRIAILGMSTKIVHTQHLNIQNKFFSTGITLRKMPVICVSSAAKRILATKSKLAEKDIQTIYNTIDDQTSFGTVDMQLEQLKEDGNFVVTQVSRLVDYKGVYEFIEIANKVAKSHSTIKFCLIGNGPEKQNLRERIKELGLEKTVFVLGAKKNVLKQLEAIDLMLLCSSKEGLPLAPIEAFYKGIPVIGSNIDGTKEEIEHEINGFLIPQKDTSEFAQKIIFLVQNPKVFQQMKKEALKSFEAKFTKENYLQAHFSFYEKVLERS</sequence>
<evidence type="ECO:0000259" key="1">
    <source>
        <dbReference type="Pfam" id="PF00534"/>
    </source>
</evidence>
<organism evidence="3 4">
    <name type="scientific">Enterococcus termitis</name>
    <dbReference type="NCBI Taxonomy" id="332950"/>
    <lineage>
        <taxon>Bacteria</taxon>
        <taxon>Bacillati</taxon>
        <taxon>Bacillota</taxon>
        <taxon>Bacilli</taxon>
        <taxon>Lactobacillales</taxon>
        <taxon>Enterococcaceae</taxon>
        <taxon>Enterococcus</taxon>
    </lineage>
</organism>
<feature type="domain" description="Glycosyl transferase family 1" evidence="1">
    <location>
        <begin position="175"/>
        <end position="332"/>
    </location>
</feature>
<dbReference type="PANTHER" id="PTHR12526:SF627">
    <property type="entry name" value="D-RHAMNOSYLTRANSFERASE WBPZ"/>
    <property type="match status" value="1"/>
</dbReference>
<evidence type="ECO:0000313" key="4">
    <source>
        <dbReference type="Proteomes" id="UP000095094"/>
    </source>
</evidence>
<dbReference type="InterPro" id="IPR028098">
    <property type="entry name" value="Glyco_trans_4-like_N"/>
</dbReference>
<keyword evidence="4" id="KW-1185">Reference proteome</keyword>
<proteinExistence type="predicted"/>
<evidence type="ECO:0008006" key="5">
    <source>
        <dbReference type="Google" id="ProtNLM"/>
    </source>
</evidence>
<evidence type="ECO:0000259" key="2">
    <source>
        <dbReference type="Pfam" id="PF13439"/>
    </source>
</evidence>
<comment type="caution">
    <text evidence="3">The sequence shown here is derived from an EMBL/GenBank/DDBJ whole genome shotgun (WGS) entry which is preliminary data.</text>
</comment>
<dbReference type="PANTHER" id="PTHR12526">
    <property type="entry name" value="GLYCOSYLTRANSFERASE"/>
    <property type="match status" value="1"/>
</dbReference>
<accession>A0A1E5G7Z0</accession>
<gene>
    <name evidence="3" type="ORF">BCR25_12855</name>
</gene>
<dbReference type="OrthoDB" id="9806653at2"/>
<dbReference type="Pfam" id="PF13439">
    <property type="entry name" value="Glyco_transf_4"/>
    <property type="match status" value="1"/>
</dbReference>
<feature type="domain" description="Glycosyltransferase subfamily 4-like N-terminal" evidence="2">
    <location>
        <begin position="12"/>
        <end position="162"/>
    </location>
</feature>
<evidence type="ECO:0000313" key="3">
    <source>
        <dbReference type="EMBL" id="OEG08816.1"/>
    </source>
</evidence>
<protein>
    <recommendedName>
        <fullName evidence="5">Glycosyl transferase family 1 domain-containing protein</fullName>
    </recommendedName>
</protein>
<reference evidence="4" key="1">
    <citation type="submission" date="2016-09" db="EMBL/GenBank/DDBJ databases">
        <authorList>
            <person name="Gulvik C.A."/>
        </authorList>
    </citation>
    <scope>NUCLEOTIDE SEQUENCE [LARGE SCALE GENOMIC DNA]</scope>
    <source>
        <strain evidence="4">LMG 8895</strain>
    </source>
</reference>
<dbReference type="AlphaFoldDB" id="A0A1E5G7Z0"/>
<dbReference type="Proteomes" id="UP000095094">
    <property type="component" value="Unassembled WGS sequence"/>
</dbReference>
<name>A0A1E5G7Z0_9ENTE</name>
<dbReference type="RefSeq" id="WP_069665137.1">
    <property type="nucleotide sequence ID" value="NZ_JXLF01000007.1"/>
</dbReference>
<dbReference type="SUPFAM" id="SSF53756">
    <property type="entry name" value="UDP-Glycosyltransferase/glycogen phosphorylase"/>
    <property type="match status" value="1"/>
</dbReference>
<dbReference type="GO" id="GO:0016757">
    <property type="term" value="F:glycosyltransferase activity"/>
    <property type="evidence" value="ECO:0007669"/>
    <property type="project" value="InterPro"/>
</dbReference>